<proteinExistence type="inferred from homology"/>
<dbReference type="InterPro" id="IPR014721">
    <property type="entry name" value="Ribsml_uS5_D2-typ_fold_subgr"/>
</dbReference>
<comment type="subcellular location">
    <subcellularLocation>
        <location evidence="7">Cytoplasm</location>
    </subcellularLocation>
</comment>
<dbReference type="HAMAP" id="MF_00054_B">
    <property type="entry name" value="EF_G_EF_2_B"/>
    <property type="match status" value="1"/>
</dbReference>
<dbReference type="SUPFAM" id="SSF50447">
    <property type="entry name" value="Translation proteins"/>
    <property type="match status" value="1"/>
</dbReference>
<dbReference type="GO" id="GO:0003746">
    <property type="term" value="F:translation elongation factor activity"/>
    <property type="evidence" value="ECO:0007669"/>
    <property type="project" value="UniProtKB-UniRule"/>
</dbReference>
<dbReference type="InterPro" id="IPR027417">
    <property type="entry name" value="P-loop_NTPase"/>
</dbReference>
<dbReference type="EMBL" id="CP000859">
    <property type="protein sequence ID" value="ABW67421.1"/>
    <property type="molecule type" value="Genomic_DNA"/>
</dbReference>
<keyword evidence="2 7" id="KW-0547">Nucleotide-binding</keyword>
<dbReference type="STRING" id="96561.Dole_1617"/>
<gene>
    <name evidence="7" type="primary">fusA</name>
    <name evidence="10" type="ordered locus">Dole_1617</name>
</gene>
<dbReference type="InterPro" id="IPR000795">
    <property type="entry name" value="T_Tr_GTP-bd_dom"/>
</dbReference>
<dbReference type="InterPro" id="IPR009000">
    <property type="entry name" value="Transl_B-barrel_sf"/>
</dbReference>
<dbReference type="GO" id="GO:0032790">
    <property type="term" value="P:ribosome disassembly"/>
    <property type="evidence" value="ECO:0007669"/>
    <property type="project" value="TreeGrafter"/>
</dbReference>
<dbReference type="CDD" id="cd03713">
    <property type="entry name" value="EFG_mtEFG_C"/>
    <property type="match status" value="1"/>
</dbReference>
<dbReference type="CDD" id="cd01680">
    <property type="entry name" value="EFG_like_IV"/>
    <property type="match status" value="1"/>
</dbReference>
<accession>A9A021</accession>
<evidence type="ECO:0000259" key="9">
    <source>
        <dbReference type="PROSITE" id="PS51722"/>
    </source>
</evidence>
<dbReference type="KEGG" id="dol:Dole_1617"/>
<dbReference type="InterPro" id="IPR020568">
    <property type="entry name" value="Ribosomal_Su5_D2-typ_SF"/>
</dbReference>
<dbReference type="CDD" id="cd04088">
    <property type="entry name" value="EFG_mtEFG_II"/>
    <property type="match status" value="1"/>
</dbReference>
<evidence type="ECO:0000256" key="4">
    <source>
        <dbReference type="ARBA" id="ARBA00022917"/>
    </source>
</evidence>
<dbReference type="FunFam" id="3.30.70.240:FF:000001">
    <property type="entry name" value="Elongation factor G"/>
    <property type="match status" value="1"/>
</dbReference>
<dbReference type="Pfam" id="PF00009">
    <property type="entry name" value="GTP_EFTU"/>
    <property type="match status" value="1"/>
</dbReference>
<dbReference type="HOGENOM" id="CLU_002794_4_2_7"/>
<dbReference type="Pfam" id="PF22042">
    <property type="entry name" value="EF-G_D2"/>
    <property type="match status" value="1"/>
</dbReference>
<dbReference type="Pfam" id="PF14492">
    <property type="entry name" value="EFG_III"/>
    <property type="match status" value="1"/>
</dbReference>
<keyword evidence="4 7" id="KW-0648">Protein biosynthesis</keyword>
<evidence type="ECO:0000256" key="1">
    <source>
        <dbReference type="ARBA" id="ARBA00005870"/>
    </source>
</evidence>
<evidence type="ECO:0000256" key="2">
    <source>
        <dbReference type="ARBA" id="ARBA00022741"/>
    </source>
</evidence>
<evidence type="ECO:0000256" key="3">
    <source>
        <dbReference type="ARBA" id="ARBA00022768"/>
    </source>
</evidence>
<dbReference type="InterPro" id="IPR005517">
    <property type="entry name" value="Transl_elong_EFG/EF2_IV"/>
</dbReference>
<protein>
    <recommendedName>
        <fullName evidence="7 8">Elongation factor G</fullName>
        <shortName evidence="7">EF-G</shortName>
    </recommendedName>
</protein>
<dbReference type="Proteomes" id="UP000008561">
    <property type="component" value="Chromosome"/>
</dbReference>
<evidence type="ECO:0000313" key="10">
    <source>
        <dbReference type="EMBL" id="ABW67421.1"/>
    </source>
</evidence>
<keyword evidence="7" id="KW-0963">Cytoplasm</keyword>
<evidence type="ECO:0000256" key="6">
    <source>
        <dbReference type="ARBA" id="ARBA00024731"/>
    </source>
</evidence>
<dbReference type="eggNOG" id="COG0480">
    <property type="taxonomic scope" value="Bacteria"/>
</dbReference>
<dbReference type="InterPro" id="IPR005225">
    <property type="entry name" value="Small_GTP-bd"/>
</dbReference>
<name>A9A021_DESOH</name>
<dbReference type="GO" id="GO:0003924">
    <property type="term" value="F:GTPase activity"/>
    <property type="evidence" value="ECO:0007669"/>
    <property type="project" value="InterPro"/>
</dbReference>
<dbReference type="PROSITE" id="PS00301">
    <property type="entry name" value="G_TR_1"/>
    <property type="match status" value="1"/>
</dbReference>
<dbReference type="RefSeq" id="WP_012175037.1">
    <property type="nucleotide sequence ID" value="NC_009943.1"/>
</dbReference>
<dbReference type="NCBIfam" id="TIGR00484">
    <property type="entry name" value="EF-G"/>
    <property type="match status" value="1"/>
</dbReference>
<dbReference type="Pfam" id="PF03764">
    <property type="entry name" value="EFG_IV"/>
    <property type="match status" value="1"/>
</dbReference>
<dbReference type="GO" id="GO:0005737">
    <property type="term" value="C:cytoplasm"/>
    <property type="evidence" value="ECO:0007669"/>
    <property type="project" value="UniProtKB-SubCell"/>
</dbReference>
<dbReference type="InterPro" id="IPR053905">
    <property type="entry name" value="EF-G-like_DII"/>
</dbReference>
<feature type="domain" description="Tr-type G" evidence="9">
    <location>
        <begin position="9"/>
        <end position="284"/>
    </location>
</feature>
<dbReference type="NCBIfam" id="TIGR00231">
    <property type="entry name" value="small_GTP"/>
    <property type="match status" value="1"/>
</dbReference>
<dbReference type="SUPFAM" id="SSF54980">
    <property type="entry name" value="EF-G C-terminal domain-like"/>
    <property type="match status" value="2"/>
</dbReference>
<dbReference type="NCBIfam" id="NF009381">
    <property type="entry name" value="PRK12740.1-5"/>
    <property type="match status" value="1"/>
</dbReference>
<feature type="binding site" evidence="7">
    <location>
        <begin position="82"/>
        <end position="86"/>
    </location>
    <ligand>
        <name>GTP</name>
        <dbReference type="ChEBI" id="CHEBI:37565"/>
    </ligand>
</feature>
<organism evidence="10 11">
    <name type="scientific">Desulfosudis oleivorans (strain DSM 6200 / JCM 39069 / Hxd3)</name>
    <name type="common">Desulfococcus oleovorans</name>
    <dbReference type="NCBI Taxonomy" id="96561"/>
    <lineage>
        <taxon>Bacteria</taxon>
        <taxon>Pseudomonadati</taxon>
        <taxon>Thermodesulfobacteriota</taxon>
        <taxon>Desulfobacteria</taxon>
        <taxon>Desulfobacterales</taxon>
        <taxon>Desulfosudaceae</taxon>
        <taxon>Desulfosudis</taxon>
    </lineage>
</organism>
<dbReference type="SMART" id="SM00889">
    <property type="entry name" value="EFG_IV"/>
    <property type="match status" value="1"/>
</dbReference>
<feature type="binding site" evidence="7">
    <location>
        <begin position="136"/>
        <end position="139"/>
    </location>
    <ligand>
        <name>GTP</name>
        <dbReference type="ChEBI" id="CHEBI:37565"/>
    </ligand>
</feature>
<dbReference type="AlphaFoldDB" id="A9A021"/>
<dbReference type="Gene3D" id="3.30.70.870">
    <property type="entry name" value="Elongation Factor G (Translational Gtpase), domain 3"/>
    <property type="match status" value="1"/>
</dbReference>
<comment type="similarity">
    <text evidence="1 7">Belongs to the TRAFAC class translation factor GTPase superfamily. Classic translation factor GTPase family. EF-G/EF-2 subfamily.</text>
</comment>
<keyword evidence="11" id="KW-1185">Reference proteome</keyword>
<evidence type="ECO:0000256" key="8">
    <source>
        <dbReference type="NCBIfam" id="TIGR00484"/>
    </source>
</evidence>
<evidence type="ECO:0000256" key="5">
    <source>
        <dbReference type="ARBA" id="ARBA00023134"/>
    </source>
</evidence>
<comment type="function">
    <text evidence="6 7">Catalyzes the GTP-dependent ribosomal translocation step during translation elongation. During this step, the ribosome changes from the pre-translocational (PRE) to the post-translocational (POST) state as the newly formed A-site-bound peptidyl-tRNA and P-site-bound deacylated tRNA move to the P and E sites, respectively. Catalyzes the coordinated movement of the two tRNA molecules, the mRNA and conformational changes in the ribosome.</text>
</comment>
<dbReference type="Pfam" id="PF00679">
    <property type="entry name" value="EFG_C"/>
    <property type="match status" value="1"/>
</dbReference>
<dbReference type="InterPro" id="IPR041095">
    <property type="entry name" value="EFG_II"/>
</dbReference>
<dbReference type="Gene3D" id="3.30.230.10">
    <property type="match status" value="1"/>
</dbReference>
<feature type="binding site" evidence="7">
    <location>
        <begin position="18"/>
        <end position="25"/>
    </location>
    <ligand>
        <name>GTP</name>
        <dbReference type="ChEBI" id="CHEBI:37565"/>
    </ligand>
</feature>
<dbReference type="InterPro" id="IPR009022">
    <property type="entry name" value="EFG_III"/>
</dbReference>
<dbReference type="InterPro" id="IPR000640">
    <property type="entry name" value="EFG_V-like"/>
</dbReference>
<dbReference type="InterPro" id="IPR035647">
    <property type="entry name" value="EFG_III/V"/>
</dbReference>
<evidence type="ECO:0000256" key="7">
    <source>
        <dbReference type="HAMAP-Rule" id="MF_00054"/>
    </source>
</evidence>
<keyword evidence="5 7" id="KW-0342">GTP-binding</keyword>
<sequence length="680" mass="74820">MNTQKTKIENLRNIGIIAHIDAGKTTVTERILYYTGRSYKMGEVHDGQAVMDWMVDEQERGITITSAVTTCQWKNTEIQLIDTPGHVDFTIEVERSLRVLDGAVGVFCAVGGVEPQSEKVWRQADKYRVPKIAFVNKMDRIGADFFGTVDMIREKLKARPVLLQIPVGREETFTGVIDLVEMKQIVWDDETLGARFEITDIEDAYREDAELYRDRLMESLADVDDTIMEAYLAETPVETADIVKAIRGAVNRLALVPVLCGSALKNKGVQPLLDAVALYLPSPKDVPPIEGIHPDTGDVIRCEPKASGPLAALIFKVSIIEGRKLSFARVYSGRLMAGEEVYNPLRKQKEKISRILKMHANKRERVEEVGPGAIVGVVGLKDASTGETLCRASAPVALERMEFEEPVISIAVEPKTHADQEKMTEVLSKFSAEDPTLRVRIDEDTGQTILSGMGELHLEIIVSRMTREFNTRVNVGRPQVVYRETIGKESAGTVVFDREIAGQRHFAEVSLVLRPLKRGSGNVFKNSLAPEAIPPQFLPDIERGVTESFESGSFMGYPVIDVEAEVTGASFKEGMSTSLGFGVCASMACKEAFSKGGPFLLEPIMNVDVFVPDDYIGDVIGDLNARGGKIEAMAVKAGMQEIKATAPLSRMFGYSTALRSATQGKGTFSMQFSHFDSPGK</sequence>
<evidence type="ECO:0000313" key="11">
    <source>
        <dbReference type="Proteomes" id="UP000008561"/>
    </source>
</evidence>
<dbReference type="InterPro" id="IPR031157">
    <property type="entry name" value="G_TR_CS"/>
</dbReference>
<dbReference type="InterPro" id="IPR004540">
    <property type="entry name" value="Transl_elong_EFG/EF2"/>
</dbReference>
<dbReference type="Gene3D" id="3.30.70.240">
    <property type="match status" value="1"/>
</dbReference>
<dbReference type="PANTHER" id="PTHR43261:SF1">
    <property type="entry name" value="RIBOSOME-RELEASING FACTOR 2, MITOCHONDRIAL"/>
    <property type="match status" value="1"/>
</dbReference>
<dbReference type="CDD" id="cd01886">
    <property type="entry name" value="EF-G"/>
    <property type="match status" value="1"/>
</dbReference>
<keyword evidence="3 7" id="KW-0251">Elongation factor</keyword>
<dbReference type="FunFam" id="3.30.70.870:FF:000001">
    <property type="entry name" value="Elongation factor G"/>
    <property type="match status" value="1"/>
</dbReference>
<dbReference type="SUPFAM" id="SSF52540">
    <property type="entry name" value="P-loop containing nucleoside triphosphate hydrolases"/>
    <property type="match status" value="1"/>
</dbReference>
<dbReference type="FunFam" id="3.40.50.300:FF:000029">
    <property type="entry name" value="Elongation factor G"/>
    <property type="match status" value="1"/>
</dbReference>
<dbReference type="SUPFAM" id="SSF54211">
    <property type="entry name" value="Ribosomal protein S5 domain 2-like"/>
    <property type="match status" value="1"/>
</dbReference>
<dbReference type="GO" id="GO:0005525">
    <property type="term" value="F:GTP binding"/>
    <property type="evidence" value="ECO:0007669"/>
    <property type="project" value="UniProtKB-UniRule"/>
</dbReference>
<dbReference type="InterPro" id="IPR035649">
    <property type="entry name" value="EFG_V"/>
</dbReference>
<dbReference type="Gene3D" id="3.40.50.300">
    <property type="entry name" value="P-loop containing nucleotide triphosphate hydrolases"/>
    <property type="match status" value="1"/>
</dbReference>
<dbReference type="OrthoDB" id="9760518at2"/>
<reference evidence="10 11" key="1">
    <citation type="submission" date="2007-10" db="EMBL/GenBank/DDBJ databases">
        <title>Complete sequence of Desulfococcus oleovorans Hxd3.</title>
        <authorList>
            <consortium name="US DOE Joint Genome Institute"/>
            <person name="Copeland A."/>
            <person name="Lucas S."/>
            <person name="Lapidus A."/>
            <person name="Barry K."/>
            <person name="Glavina del Rio T."/>
            <person name="Dalin E."/>
            <person name="Tice H."/>
            <person name="Pitluck S."/>
            <person name="Kiss H."/>
            <person name="Brettin T."/>
            <person name="Bruce D."/>
            <person name="Detter J.C."/>
            <person name="Han C."/>
            <person name="Schmutz J."/>
            <person name="Larimer F."/>
            <person name="Land M."/>
            <person name="Hauser L."/>
            <person name="Kyrpides N."/>
            <person name="Kim E."/>
            <person name="Wawrik B."/>
            <person name="Richardson P."/>
        </authorList>
    </citation>
    <scope>NUCLEOTIDE SEQUENCE [LARGE SCALE GENOMIC DNA]</scope>
    <source>
        <strain evidence="11">DSM 6200 / JCM 39069 / Hxd3</strain>
    </source>
</reference>
<dbReference type="CDD" id="cd16262">
    <property type="entry name" value="EFG_III"/>
    <property type="match status" value="1"/>
</dbReference>
<dbReference type="SMART" id="SM00838">
    <property type="entry name" value="EFG_C"/>
    <property type="match status" value="1"/>
</dbReference>
<dbReference type="Gene3D" id="2.40.30.10">
    <property type="entry name" value="Translation factors"/>
    <property type="match status" value="1"/>
</dbReference>
<dbReference type="PANTHER" id="PTHR43261">
    <property type="entry name" value="TRANSLATION ELONGATION FACTOR G-RELATED"/>
    <property type="match status" value="1"/>
</dbReference>
<dbReference type="PROSITE" id="PS51722">
    <property type="entry name" value="G_TR_2"/>
    <property type="match status" value="1"/>
</dbReference>
<dbReference type="PRINTS" id="PR00315">
    <property type="entry name" value="ELONGATNFCT"/>
</dbReference>